<dbReference type="InterPro" id="IPR002885">
    <property type="entry name" value="PPR_rpt"/>
</dbReference>
<dbReference type="NCBIfam" id="TIGR00756">
    <property type="entry name" value="PPR"/>
    <property type="match status" value="4"/>
</dbReference>
<comment type="caution">
    <text evidence="5">The sequence shown here is derived from an EMBL/GenBank/DDBJ whole genome shotgun (WGS) entry which is preliminary data.</text>
</comment>
<organism evidence="5 6">
    <name type="scientific">Xanthoceras sorbifolium</name>
    <dbReference type="NCBI Taxonomy" id="99658"/>
    <lineage>
        <taxon>Eukaryota</taxon>
        <taxon>Viridiplantae</taxon>
        <taxon>Streptophyta</taxon>
        <taxon>Embryophyta</taxon>
        <taxon>Tracheophyta</taxon>
        <taxon>Spermatophyta</taxon>
        <taxon>Magnoliopsida</taxon>
        <taxon>eudicotyledons</taxon>
        <taxon>Gunneridae</taxon>
        <taxon>Pentapetalae</taxon>
        <taxon>rosids</taxon>
        <taxon>malvids</taxon>
        <taxon>Sapindales</taxon>
        <taxon>Sapindaceae</taxon>
        <taxon>Xanthoceroideae</taxon>
        <taxon>Xanthoceras</taxon>
    </lineage>
</organism>
<evidence type="ECO:0008006" key="7">
    <source>
        <dbReference type="Google" id="ProtNLM"/>
    </source>
</evidence>
<name>A0ABQ8I554_9ROSI</name>
<accession>A0ABQ8I554</accession>
<sequence>MRGIRVIRPINRAAISNPVNDFSFTFHFSYCSTSNFETTNAPKVSKLEEKDSSDSDDDSDVHNAYIDDDGDKEDINVSDVKRFSRREEGFVKDVKTLVNILREFGSKRSEMKAKIEQCGIMASSELVVEVLSRIRNDWEAAFTFFLWAGDQPGYAHSTRDYHAMIYILGKMRKFDTAWTLIDQMRGERTGPSFVTKQTLLIMIRRYCAVHDVARAINTFYAYKRFKFDVDIEDFQSLLSALCRYKNVQDAEHLMFCNKDVFPYNTKSFNIILNGWCNIIVSPREAERVWREMSKKGIRHDVVSFSSIISCYSKTRNLHKVLKLFDLMKKMRIEPDRKVYNAVIHSLAKGGLVKEAINLMKSMEEKGIPQNIVTYNSLIKPLCKARKVKEAREAFDEMLQRGLSPTIHTYHAFMCILSTGEEVFDLLEKMRNMGCEPTNDTYIMLIRKFLCKTTSKDHLQIVSEVDHNVVGRFSSDFKIPWLGLTQILSCPKPRTVFFAFESEKLNKLPSEWKSEGGGREEPLDPSQTKASSMDNIEFFVDNHEPFFICITLWNIALKAYL</sequence>
<evidence type="ECO:0000256" key="3">
    <source>
        <dbReference type="PROSITE-ProRule" id="PRU00708"/>
    </source>
</evidence>
<evidence type="ECO:0000256" key="4">
    <source>
        <dbReference type="SAM" id="MobiDB-lite"/>
    </source>
</evidence>
<dbReference type="PROSITE" id="PS51375">
    <property type="entry name" value="PPR"/>
    <property type="match status" value="4"/>
</dbReference>
<dbReference type="PANTHER" id="PTHR47939:SF5">
    <property type="entry name" value="PENTACOTRIPEPTIDE-REPEAT REGION OF PRORP DOMAIN-CONTAINING PROTEIN"/>
    <property type="match status" value="1"/>
</dbReference>
<comment type="similarity">
    <text evidence="1">Belongs to the PPR family. P subfamily.</text>
</comment>
<dbReference type="InterPro" id="IPR050667">
    <property type="entry name" value="PPR-containing_protein"/>
</dbReference>
<dbReference type="InterPro" id="IPR011990">
    <property type="entry name" value="TPR-like_helical_dom_sf"/>
</dbReference>
<proteinExistence type="inferred from homology"/>
<keyword evidence="6" id="KW-1185">Reference proteome</keyword>
<reference evidence="5 6" key="1">
    <citation type="submission" date="2021-02" db="EMBL/GenBank/DDBJ databases">
        <title>Plant Genome Project.</title>
        <authorList>
            <person name="Zhang R.-G."/>
        </authorList>
    </citation>
    <scope>NUCLEOTIDE SEQUENCE [LARGE SCALE GENOMIC DNA]</scope>
    <source>
        <tissue evidence="5">Leaves</tissue>
    </source>
</reference>
<dbReference type="Pfam" id="PF13812">
    <property type="entry name" value="PPR_3"/>
    <property type="match status" value="1"/>
</dbReference>
<evidence type="ECO:0000256" key="2">
    <source>
        <dbReference type="ARBA" id="ARBA00022737"/>
    </source>
</evidence>
<dbReference type="PANTHER" id="PTHR47939">
    <property type="entry name" value="MEMBRANE-ASSOCIATED SALT-INDUCIBLE PROTEIN-LIKE"/>
    <property type="match status" value="1"/>
</dbReference>
<dbReference type="Proteomes" id="UP000827721">
    <property type="component" value="Unassembled WGS sequence"/>
</dbReference>
<feature type="repeat" description="PPR" evidence="3">
    <location>
        <begin position="264"/>
        <end position="299"/>
    </location>
</feature>
<dbReference type="EMBL" id="JAFEMO010000004">
    <property type="protein sequence ID" value="KAH7571758.1"/>
    <property type="molecule type" value="Genomic_DNA"/>
</dbReference>
<evidence type="ECO:0000313" key="5">
    <source>
        <dbReference type="EMBL" id="KAH7571758.1"/>
    </source>
</evidence>
<dbReference type="Pfam" id="PF13041">
    <property type="entry name" value="PPR_2"/>
    <property type="match status" value="1"/>
</dbReference>
<feature type="region of interest" description="Disordered" evidence="4">
    <location>
        <begin position="43"/>
        <end position="70"/>
    </location>
</feature>
<feature type="repeat" description="PPR" evidence="3">
    <location>
        <begin position="300"/>
        <end position="334"/>
    </location>
</feature>
<dbReference type="Pfam" id="PF01535">
    <property type="entry name" value="PPR"/>
    <property type="match status" value="1"/>
</dbReference>
<evidence type="ECO:0000256" key="1">
    <source>
        <dbReference type="ARBA" id="ARBA00007626"/>
    </source>
</evidence>
<dbReference type="Gene3D" id="1.25.40.10">
    <property type="entry name" value="Tetratricopeptide repeat domain"/>
    <property type="match status" value="2"/>
</dbReference>
<evidence type="ECO:0000313" key="6">
    <source>
        <dbReference type="Proteomes" id="UP000827721"/>
    </source>
</evidence>
<protein>
    <recommendedName>
        <fullName evidence="7">Pentatricopeptide repeat-containing protein</fullName>
    </recommendedName>
</protein>
<feature type="repeat" description="PPR" evidence="3">
    <location>
        <begin position="335"/>
        <end position="369"/>
    </location>
</feature>
<feature type="repeat" description="PPR" evidence="3">
    <location>
        <begin position="370"/>
        <end position="404"/>
    </location>
</feature>
<gene>
    <name evidence="5" type="ORF">JRO89_XS04G0134000</name>
</gene>
<keyword evidence="2" id="KW-0677">Repeat</keyword>